<name>F6D2Z7_METPW</name>
<dbReference type="eggNOG" id="arCOG02822">
    <property type="taxonomic scope" value="Archaea"/>
</dbReference>
<gene>
    <name evidence="5" type="ordered locus">MSWAN_0316</name>
</gene>
<keyword evidence="1 5" id="KW-0436">Ligase</keyword>
<protein>
    <submittedName>
        <fullName evidence="5">Mur ligase middle domain protein</fullName>
    </submittedName>
</protein>
<dbReference type="GO" id="GO:0005524">
    <property type="term" value="F:ATP binding"/>
    <property type="evidence" value="ECO:0007669"/>
    <property type="project" value="UniProtKB-KW"/>
</dbReference>
<dbReference type="KEGG" id="mew:MSWAN_0316"/>
<evidence type="ECO:0000256" key="3">
    <source>
        <dbReference type="ARBA" id="ARBA00022840"/>
    </source>
</evidence>
<organism evidence="5 6">
    <name type="scientific">Methanobacterium paludis (strain DSM 25820 / JCM 18151 / SWAN1)</name>
    <dbReference type="NCBI Taxonomy" id="868131"/>
    <lineage>
        <taxon>Archaea</taxon>
        <taxon>Methanobacteriati</taxon>
        <taxon>Methanobacteriota</taxon>
        <taxon>Methanomada group</taxon>
        <taxon>Methanobacteria</taxon>
        <taxon>Methanobacteriales</taxon>
        <taxon>Methanobacteriaceae</taxon>
        <taxon>Methanobacterium</taxon>
    </lineage>
</organism>
<dbReference type="EMBL" id="CP002772">
    <property type="protein sequence ID" value="AEG17360.1"/>
    <property type="molecule type" value="Genomic_DNA"/>
</dbReference>
<dbReference type="Gene3D" id="3.40.1190.10">
    <property type="entry name" value="Mur-like, catalytic domain"/>
    <property type="match status" value="1"/>
</dbReference>
<evidence type="ECO:0000313" key="5">
    <source>
        <dbReference type="EMBL" id="AEG17360.1"/>
    </source>
</evidence>
<dbReference type="OrthoDB" id="52890at2157"/>
<dbReference type="Proteomes" id="UP000009231">
    <property type="component" value="Chromosome"/>
</dbReference>
<feature type="region of interest" description="Disordered" evidence="4">
    <location>
        <begin position="61"/>
        <end position="82"/>
    </location>
</feature>
<evidence type="ECO:0000256" key="1">
    <source>
        <dbReference type="ARBA" id="ARBA00022598"/>
    </source>
</evidence>
<reference evidence="5 6" key="1">
    <citation type="journal article" date="2014" name="Int. J. Syst. Evol. Microbiol.">
        <title>Methanobacterium paludis sp. nov. and a novel strain of Methanobacterium lacus isolated from northern peatlands.</title>
        <authorList>
            <person name="Cadillo-Quiroz H."/>
            <person name="Brauer S.L."/>
            <person name="Goodson N."/>
            <person name="Yavitt J.B."/>
            <person name="Zinder S.H."/>
        </authorList>
    </citation>
    <scope>NUCLEOTIDE SEQUENCE [LARGE SCALE GENOMIC DNA]</scope>
    <source>
        <strain evidence="6">DSM 25820 / JCM 18151 / SWAN1</strain>
    </source>
</reference>
<dbReference type="InterPro" id="IPR051046">
    <property type="entry name" value="MurCDEF_CellWall_CoF430Synth"/>
</dbReference>
<dbReference type="NCBIfam" id="NF033197">
    <property type="entry name" value="F430_CfbE"/>
    <property type="match status" value="1"/>
</dbReference>
<sequence>MKVLVVDMTHGGTIIASEFSKLPGFEVFALDIYKTLKEKDSKRLMKNGVKLVEEDFLEELMESNERSGENEQSCGDEQSWGNESDKIDLTEVLTVVSPVHCDLESKIGGDNGRLMQGNIKRMTHHEAVGFLLKNRIDVPVIEITGVKGKTSVVWMLKEIFKDSNPLVLSSLGVEILKNEKGDLKHHFLKKNISITPASILESFNLVCNENPHKNGVGCENANCLKDVGICIFETSLGGTGLADVGILTNIAEDYPIANRTRKASQAKAQIFKSKMVVCDFDSFISIYRPVSSNYDSNLKTHPFNLNLKEHSNLVEKTNTFGLEDGANVKAFDINLGLYETTFQVEVKNLKTGAGKILNTSFEISTFAPAPYHVQNVLSVICACLTIETPIETIKLGLKNFRGLKGRTSIKKYKGSVILEEINPGLNVTALKKAVDMVKDVDDVGVIFGGKYGVTCEEIDESTAANVLNKIGDVTPLMLVDELGNNIKNIIKRNFGYIVNLNDAIDHAVDMGCRNILVIYRSNFSDTKKR</sequence>
<dbReference type="GO" id="GO:0016874">
    <property type="term" value="F:ligase activity"/>
    <property type="evidence" value="ECO:0007669"/>
    <property type="project" value="UniProtKB-KW"/>
</dbReference>
<proteinExistence type="predicted"/>
<dbReference type="AlphaFoldDB" id="F6D2Z7"/>
<dbReference type="GeneID" id="10667800"/>
<feature type="compositionally biased region" description="Polar residues" evidence="4">
    <location>
        <begin position="70"/>
        <end position="82"/>
    </location>
</feature>
<evidence type="ECO:0000313" key="6">
    <source>
        <dbReference type="Proteomes" id="UP000009231"/>
    </source>
</evidence>
<keyword evidence="6" id="KW-1185">Reference proteome</keyword>
<evidence type="ECO:0000256" key="2">
    <source>
        <dbReference type="ARBA" id="ARBA00022741"/>
    </source>
</evidence>
<dbReference type="STRING" id="868131.MSWAN_0316"/>
<dbReference type="RefSeq" id="WP_013824862.1">
    <property type="nucleotide sequence ID" value="NC_015574.1"/>
</dbReference>
<evidence type="ECO:0000256" key="4">
    <source>
        <dbReference type="SAM" id="MobiDB-lite"/>
    </source>
</evidence>
<accession>F6D2Z7</accession>
<keyword evidence="3" id="KW-0067">ATP-binding</keyword>
<dbReference type="SUPFAM" id="SSF53623">
    <property type="entry name" value="MurD-like peptide ligases, catalytic domain"/>
    <property type="match status" value="1"/>
</dbReference>
<dbReference type="PANTHER" id="PTHR43024:SF1">
    <property type="entry name" value="UDP-N-ACETYLMURAMOYL-TRIPEPTIDE--D-ALANYL-D-ALANINE LIGASE"/>
    <property type="match status" value="1"/>
</dbReference>
<dbReference type="PANTHER" id="PTHR43024">
    <property type="entry name" value="UDP-N-ACETYLMURAMOYL-TRIPEPTIDE--D-ALANYL-D-ALANINE LIGASE"/>
    <property type="match status" value="1"/>
</dbReference>
<keyword evidence="2" id="KW-0547">Nucleotide-binding</keyword>
<dbReference type="HOGENOM" id="CLU_047362_0_0_2"/>
<dbReference type="InterPro" id="IPR036565">
    <property type="entry name" value="Mur-like_cat_sf"/>
</dbReference>